<sequence>MLRHQKLDPEVTEIDSIITSHGVVTNRPELWVVYTTV</sequence>
<dbReference type="WBParaSite" id="EgrG_000912000">
    <property type="protein sequence ID" value="EgrG_000912000"/>
    <property type="gene ID" value="EgrG_000912000"/>
</dbReference>
<gene>
    <name evidence="1" type="ORF">EgrG_000912000</name>
</gene>
<dbReference type="EMBL" id="LK028601">
    <property type="protein sequence ID" value="CDS24283.1"/>
    <property type="molecule type" value="Genomic_DNA"/>
</dbReference>
<dbReference type="AlphaFoldDB" id="A0A068X0H7"/>
<name>A0A068X0H7_ECHGR</name>
<reference evidence="1" key="2">
    <citation type="submission" date="2014-06" db="EMBL/GenBank/DDBJ databases">
        <authorList>
            <person name="Aslett M."/>
        </authorList>
    </citation>
    <scope>NUCLEOTIDE SEQUENCE</scope>
</reference>
<evidence type="ECO:0000313" key="1">
    <source>
        <dbReference type="EMBL" id="CDS24283.1"/>
    </source>
</evidence>
<evidence type="ECO:0000313" key="2">
    <source>
        <dbReference type="Proteomes" id="UP000492820"/>
    </source>
</evidence>
<dbReference type="Proteomes" id="UP000492820">
    <property type="component" value="Unassembled WGS sequence"/>
</dbReference>
<accession>A0A068X0H7</accession>
<reference evidence="1 2" key="1">
    <citation type="journal article" date="2013" name="Nature">
        <title>The genomes of four tapeworm species reveal adaptations to parasitism.</title>
        <authorList>
            <person name="Tsai I.J."/>
            <person name="Zarowiecki M."/>
            <person name="Holroyd N."/>
            <person name="Garciarrubio A."/>
            <person name="Sanchez-Flores A."/>
            <person name="Brooks K.L."/>
            <person name="Tracey A."/>
            <person name="Bobes R.J."/>
            <person name="Fragoso G."/>
            <person name="Sciutto E."/>
            <person name="Aslett M."/>
            <person name="Beasley H."/>
            <person name="Bennett H.M."/>
            <person name="Cai J."/>
            <person name="Camicia F."/>
            <person name="Clark R."/>
            <person name="Cucher M."/>
            <person name="De Silva N."/>
            <person name="Day T.A."/>
            <person name="Deplazes P."/>
            <person name="Estrada K."/>
            <person name="Fernandez C."/>
            <person name="Holland P.W."/>
            <person name="Hou J."/>
            <person name="Hu S."/>
            <person name="Huckvale T."/>
            <person name="Hung S.S."/>
            <person name="Kamenetzky L."/>
            <person name="Keane J.A."/>
            <person name="Kiss F."/>
            <person name="Koziol U."/>
            <person name="Lambert O."/>
            <person name="Liu K."/>
            <person name="Luo X."/>
            <person name="Luo Y."/>
            <person name="Macchiaroli N."/>
            <person name="Nichol S."/>
            <person name="Paps J."/>
            <person name="Parkinson J."/>
            <person name="Pouchkina-Stantcheva N."/>
            <person name="Riddiford N."/>
            <person name="Rosenzvit M."/>
            <person name="Salinas G."/>
            <person name="Wasmuth J.D."/>
            <person name="Zamanian M."/>
            <person name="Zheng Y."/>
            <person name="Cai X."/>
            <person name="Soberon X."/>
            <person name="Olson P.D."/>
            <person name="Laclette J.P."/>
            <person name="Brehm K."/>
            <person name="Berriman M."/>
            <person name="Garciarrubio A."/>
            <person name="Bobes R.J."/>
            <person name="Fragoso G."/>
            <person name="Sanchez-Flores A."/>
            <person name="Estrada K."/>
            <person name="Cevallos M.A."/>
            <person name="Morett E."/>
            <person name="Gonzalez V."/>
            <person name="Portillo T."/>
            <person name="Ochoa-Leyva A."/>
            <person name="Jose M.V."/>
            <person name="Sciutto E."/>
            <person name="Landa A."/>
            <person name="Jimenez L."/>
            <person name="Valdes V."/>
            <person name="Carrero J.C."/>
            <person name="Larralde C."/>
            <person name="Morales-Montor J."/>
            <person name="Limon-Lason J."/>
            <person name="Soberon X."/>
            <person name="Laclette J.P."/>
        </authorList>
    </citation>
    <scope>NUCLEOTIDE SEQUENCE [LARGE SCALE GENOMIC DNA]</scope>
</reference>
<reference evidence="3" key="3">
    <citation type="submission" date="2020-10" db="UniProtKB">
        <authorList>
            <consortium name="WormBaseParasite"/>
        </authorList>
    </citation>
    <scope>IDENTIFICATION</scope>
</reference>
<evidence type="ECO:0000313" key="3">
    <source>
        <dbReference type="WBParaSite" id="EgrG_000912000"/>
    </source>
</evidence>
<proteinExistence type="predicted"/>
<organism evidence="1">
    <name type="scientific">Echinococcus granulosus</name>
    <name type="common">Hydatid tapeworm</name>
    <dbReference type="NCBI Taxonomy" id="6210"/>
    <lineage>
        <taxon>Eukaryota</taxon>
        <taxon>Metazoa</taxon>
        <taxon>Spiralia</taxon>
        <taxon>Lophotrochozoa</taxon>
        <taxon>Platyhelminthes</taxon>
        <taxon>Cestoda</taxon>
        <taxon>Eucestoda</taxon>
        <taxon>Cyclophyllidea</taxon>
        <taxon>Taeniidae</taxon>
        <taxon>Echinococcus</taxon>
        <taxon>Echinococcus granulosus group</taxon>
    </lineage>
</organism>
<protein>
    <submittedName>
        <fullName evidence="3">Transposase</fullName>
    </submittedName>
</protein>